<proteinExistence type="predicted"/>
<evidence type="ECO:0000313" key="2">
    <source>
        <dbReference type="Proteomes" id="UP000249799"/>
    </source>
</evidence>
<organism evidence="1 2">
    <name type="scientific">Bradymonas sediminis</name>
    <dbReference type="NCBI Taxonomy" id="1548548"/>
    <lineage>
        <taxon>Bacteria</taxon>
        <taxon>Deltaproteobacteria</taxon>
        <taxon>Bradymonadales</taxon>
        <taxon>Bradymonadaceae</taxon>
        <taxon>Bradymonas</taxon>
    </lineage>
</organism>
<reference evidence="1 2" key="1">
    <citation type="submission" date="2018-06" db="EMBL/GenBank/DDBJ databases">
        <title>Lujinxingia sediminis gen. nov. sp. nov., a new facultative anaerobic member of the class Deltaproteobacteria, and proposal of Lujinxingaceae fam. nov.</title>
        <authorList>
            <person name="Guo L.-Y."/>
            <person name="Li C.-M."/>
            <person name="Wang S."/>
            <person name="Du Z.-J."/>
        </authorList>
    </citation>
    <scope>NUCLEOTIDE SEQUENCE [LARGE SCALE GENOMIC DNA]</scope>
    <source>
        <strain evidence="1 2">FA350</strain>
    </source>
</reference>
<sequence length="515" mass="59110">MLHEPGSSYKLPTEQLPADQTVLSERREGETALAFMRRRLAERGWLVPLLLFVAAAIVFSLFAWERVKKPSTDPHFAYLANTYNSMIAAKVGGEGSEAAKRREGKYPFELDRKPPHRNDWASWWELETRDGEQFRGIWLDKQGTGRFKTLDGKIVFLERSTLNHRERKQRYFMSFPPGPSVLMMPLAAVWGYQVNDVLFTIFFAALNVMLMYILLRKLSVGGRSGRARDDNLWLTVLFGFGTVHLWTAVLGQVWFTALIVGLTFALLYILCAIDAKHPFWAGLFLAMAFATRTPLLFTCVFFFAFVFFPGGKWRKDDWPGAFKKLALFCAPCLVIGLSLLWMNAIRFESLSEFGHTYLAAGGLKRIQQYGLFNIHFLSKNLSAMLTLLPRFQPEAPFIVVSKHGMSMLLSTPVFFYLFMPEARESQQDKFWYRLLWGTVAVTALPGLFYQNTGYAQYGFRFALDYMPYLILILAVGRRPLSRLFKFLVLVGILVNAFGAVTFKRFEQFFSEDFFV</sequence>
<keyword evidence="2" id="KW-1185">Reference proteome</keyword>
<evidence type="ECO:0000313" key="1">
    <source>
        <dbReference type="EMBL" id="AWV88624.1"/>
    </source>
</evidence>
<dbReference type="KEGG" id="bsed:DN745_04440"/>
<dbReference type="OrthoDB" id="147193at2"/>
<gene>
    <name evidence="1" type="ORF">DN745_04440</name>
</gene>
<dbReference type="Proteomes" id="UP000249799">
    <property type="component" value="Chromosome"/>
</dbReference>
<name>A0A2Z4FIR2_9DELT</name>
<dbReference type="RefSeq" id="WP_111332531.1">
    <property type="nucleotide sequence ID" value="NZ_CP030032.1"/>
</dbReference>
<protein>
    <submittedName>
        <fullName evidence="1">Uncharacterized protein</fullName>
    </submittedName>
</protein>
<accession>A0A2Z4FIR2</accession>
<dbReference type="AlphaFoldDB" id="A0A2Z4FIR2"/>
<dbReference type="EMBL" id="CP030032">
    <property type="protein sequence ID" value="AWV88624.1"/>
    <property type="molecule type" value="Genomic_DNA"/>
</dbReference>